<comment type="caution">
    <text evidence="1">The sequence shown here is derived from an EMBL/GenBank/DDBJ whole genome shotgun (WGS) entry which is preliminary data.</text>
</comment>
<proteinExistence type="predicted"/>
<evidence type="ECO:0000313" key="1">
    <source>
        <dbReference type="EMBL" id="CAA7270984.1"/>
    </source>
</evidence>
<sequence>MTFRRSWTAITYHPALKNASITLDFNGTAIWVYFINANNAGTGVTTHTLANFTMDDDSPVLYQNVPNMTKLGEDFNALAYSREGLPQGQHRLLISNTGDTDAYMNFDFAVYS</sequence>
<evidence type="ECO:0000313" key="2">
    <source>
        <dbReference type="Proteomes" id="UP000467700"/>
    </source>
</evidence>
<organism evidence="1 2">
    <name type="scientific">Cyclocybe aegerita</name>
    <name type="common">Black poplar mushroom</name>
    <name type="synonym">Agrocybe aegerita</name>
    <dbReference type="NCBI Taxonomy" id="1973307"/>
    <lineage>
        <taxon>Eukaryota</taxon>
        <taxon>Fungi</taxon>
        <taxon>Dikarya</taxon>
        <taxon>Basidiomycota</taxon>
        <taxon>Agaricomycotina</taxon>
        <taxon>Agaricomycetes</taxon>
        <taxon>Agaricomycetidae</taxon>
        <taxon>Agaricales</taxon>
        <taxon>Agaricineae</taxon>
        <taxon>Bolbitiaceae</taxon>
        <taxon>Cyclocybe</taxon>
    </lineage>
</organism>
<name>A0A8S0W105_CYCAE</name>
<dbReference type="AlphaFoldDB" id="A0A8S0W105"/>
<dbReference type="Gene3D" id="2.60.120.260">
    <property type="entry name" value="Galactose-binding domain-like"/>
    <property type="match status" value="1"/>
</dbReference>
<accession>A0A8S0W105</accession>
<dbReference type="EMBL" id="CACVBS010000101">
    <property type="protein sequence ID" value="CAA7270984.1"/>
    <property type="molecule type" value="Genomic_DNA"/>
</dbReference>
<dbReference type="OrthoDB" id="2758521at2759"/>
<dbReference type="Proteomes" id="UP000467700">
    <property type="component" value="Unassembled WGS sequence"/>
</dbReference>
<keyword evidence="2" id="KW-1185">Reference proteome</keyword>
<reference evidence="1 2" key="1">
    <citation type="submission" date="2020-01" db="EMBL/GenBank/DDBJ databases">
        <authorList>
            <person name="Gupta K D."/>
        </authorList>
    </citation>
    <scope>NUCLEOTIDE SEQUENCE [LARGE SCALE GENOMIC DNA]</scope>
</reference>
<protein>
    <submittedName>
        <fullName evidence="1">Uncharacterized protein</fullName>
    </submittedName>
</protein>
<gene>
    <name evidence="1" type="ORF">AAE3_LOCUS13385</name>
</gene>